<comment type="caution">
    <text evidence="2">The sequence shown here is derived from an EMBL/GenBank/DDBJ whole genome shotgun (WGS) entry which is preliminary data.</text>
</comment>
<name>F5IUI6_9BACT</name>
<dbReference type="HOGENOM" id="CLU_096029_0_0_10"/>
<accession>F5IUI6</accession>
<evidence type="ECO:0000313" key="3">
    <source>
        <dbReference type="Proteomes" id="UP000004913"/>
    </source>
</evidence>
<dbReference type="Pfam" id="PF04402">
    <property type="entry name" value="SIMPL"/>
    <property type="match status" value="1"/>
</dbReference>
<dbReference type="InterPro" id="IPR052022">
    <property type="entry name" value="26kDa_periplasmic_antigen"/>
</dbReference>
<feature type="chain" id="PRO_5003328393" description="SIMPL domain-containing protein" evidence="1">
    <location>
        <begin position="20"/>
        <end position="253"/>
    </location>
</feature>
<keyword evidence="3" id="KW-1185">Reference proteome</keyword>
<protein>
    <recommendedName>
        <fullName evidence="4">SIMPL domain-containing protein</fullName>
    </recommendedName>
</protein>
<dbReference type="RefSeq" id="WP_006798268.1">
    <property type="nucleotide sequence ID" value="NZ_GL891979.1"/>
</dbReference>
<keyword evidence="1" id="KW-0732">Signal</keyword>
<dbReference type="AlphaFoldDB" id="F5IUI6"/>
<evidence type="ECO:0008006" key="4">
    <source>
        <dbReference type="Google" id="ProtNLM"/>
    </source>
</evidence>
<dbReference type="PANTHER" id="PTHR34387:SF1">
    <property type="entry name" value="PERIPLASMIC IMMUNOGENIC PROTEIN"/>
    <property type="match status" value="1"/>
</dbReference>
<dbReference type="InterPro" id="IPR007497">
    <property type="entry name" value="SIMPL/DUF541"/>
</dbReference>
<dbReference type="Proteomes" id="UP000004913">
    <property type="component" value="Unassembled WGS sequence"/>
</dbReference>
<dbReference type="STRING" id="742766.HMPREF9455_00753"/>
<dbReference type="eggNOG" id="COG2968">
    <property type="taxonomic scope" value="Bacteria"/>
</dbReference>
<dbReference type="OrthoDB" id="1242975at2"/>
<feature type="signal peptide" evidence="1">
    <location>
        <begin position="1"/>
        <end position="19"/>
    </location>
</feature>
<dbReference type="GO" id="GO:0006974">
    <property type="term" value="P:DNA damage response"/>
    <property type="evidence" value="ECO:0007669"/>
    <property type="project" value="TreeGrafter"/>
</dbReference>
<gene>
    <name evidence="2" type="ORF">HMPREF9455_00753</name>
</gene>
<reference evidence="2 3" key="1">
    <citation type="submission" date="2011-04" db="EMBL/GenBank/DDBJ databases">
        <title>The Genome Sequence of Dysgonomonas gadei ATCC BAA-286.</title>
        <authorList>
            <consortium name="The Broad Institute Genome Sequencing Platform"/>
            <person name="Earl A."/>
            <person name="Ward D."/>
            <person name="Feldgarden M."/>
            <person name="Gevers D."/>
            <person name="Pudlo N."/>
            <person name="Martens E."/>
            <person name="Allen-Vercoe E."/>
            <person name="Young S.K."/>
            <person name="Zeng Q."/>
            <person name="Gargeya S."/>
            <person name="Fitzgerald M."/>
            <person name="Haas B."/>
            <person name="Abouelleil A."/>
            <person name="Alvarado L."/>
            <person name="Arachchi H.M."/>
            <person name="Berlin A."/>
            <person name="Brown A."/>
            <person name="Chapman S.B."/>
            <person name="Chen Z."/>
            <person name="Dunbar C."/>
            <person name="Freedman E."/>
            <person name="Gearin G."/>
            <person name="Gellesch M."/>
            <person name="Goldberg J."/>
            <person name="Griggs A."/>
            <person name="Gujja S."/>
            <person name="Heiman D."/>
            <person name="Howarth C."/>
            <person name="Larson L."/>
            <person name="Lui A."/>
            <person name="MacDonald P.J.P."/>
            <person name="Mehta T."/>
            <person name="Montmayeur A."/>
            <person name="Murphy C."/>
            <person name="Neiman D."/>
            <person name="Pearson M."/>
            <person name="Priest M."/>
            <person name="Roberts A."/>
            <person name="Saif S."/>
            <person name="Shea T."/>
            <person name="Shenoy N."/>
            <person name="Sisk P."/>
            <person name="Stolte C."/>
            <person name="Sykes S."/>
            <person name="Yandava C."/>
            <person name="Wortman J."/>
            <person name="Nusbaum C."/>
            <person name="Birren B."/>
        </authorList>
    </citation>
    <scope>NUCLEOTIDE SEQUENCE [LARGE SCALE GENOMIC DNA]</scope>
    <source>
        <strain evidence="2 3">ATCC BAA-286</strain>
    </source>
</reference>
<dbReference type="PANTHER" id="PTHR34387">
    <property type="entry name" value="SLR1258 PROTEIN"/>
    <property type="match status" value="1"/>
</dbReference>
<dbReference type="Gene3D" id="3.30.110.170">
    <property type="entry name" value="Protein of unknown function (DUF541), domain 1"/>
    <property type="match status" value="1"/>
</dbReference>
<proteinExistence type="predicted"/>
<evidence type="ECO:0000313" key="2">
    <source>
        <dbReference type="EMBL" id="EGK03183.1"/>
    </source>
</evidence>
<dbReference type="EMBL" id="ADLV01000013">
    <property type="protein sequence ID" value="EGK03183.1"/>
    <property type="molecule type" value="Genomic_DNA"/>
</dbReference>
<evidence type="ECO:0000256" key="1">
    <source>
        <dbReference type="SAM" id="SignalP"/>
    </source>
</evidence>
<dbReference type="Gene3D" id="3.30.70.2970">
    <property type="entry name" value="Protein of unknown function (DUF541), domain 2"/>
    <property type="match status" value="1"/>
</dbReference>
<organism evidence="2 3">
    <name type="scientific">Dysgonomonas gadei ATCC BAA-286</name>
    <dbReference type="NCBI Taxonomy" id="742766"/>
    <lineage>
        <taxon>Bacteria</taxon>
        <taxon>Pseudomonadati</taxon>
        <taxon>Bacteroidota</taxon>
        <taxon>Bacteroidia</taxon>
        <taxon>Bacteroidales</taxon>
        <taxon>Dysgonomonadaceae</taxon>
        <taxon>Dysgonomonas</taxon>
    </lineage>
</organism>
<sequence length="253" mass="29145">MKKIMMLTALLCASFMAYSQTSEEPKVPFIEVIGSAEMEVEPDEIRLSVIIGNYVGAKKVRDNISLDEADHKLRSILSEVGVKDNQIILKDAATNNYWVYYWQTQKHMDEARVEKKYEIILTTTGQLDRLLNLIPGPKEGFIKVNIAEFKNKDITEYRKQVKIRAIKSAKAKAEYLLESIGSKVGRPLYVLEMEEQNAMQPQNVMQLQNLQFNEYSLQRNALMNGEYGDYDTDTAQMQKIKLAYKIKARFEIL</sequence>